<keyword evidence="2" id="KW-1185">Reference proteome</keyword>
<evidence type="ECO:0000313" key="1">
    <source>
        <dbReference type="EMBL" id="GLR68656.1"/>
    </source>
</evidence>
<dbReference type="Proteomes" id="UP001156641">
    <property type="component" value="Unassembled WGS sequence"/>
</dbReference>
<sequence>MIAGVAYIRKYFRFEFEDDRGEIEIDDSLCLKAFWDLDALDHLVYNVDRLTDERTPKYPDRRAHLAYIDLTIGTLSSSEDEYSRVNKVYFEFYNNDLRDLLLERTNIERAELLDKKIPEFFIPYFFEMNSEYNLSKIKHFKLSHFAEEHDDFDIYTTKECREDSDLKEKSKETKKLLPLVFYSAQRLNIRMNRGEPVFVMNASNHIEHGYTETMLLGQEHHILSEIRKVRKVTKRRFVDDTIITLDNSGSGKLGYVIFESEEGKISIDLFCKINERGFISAGSLAYGSVRMEGAAVLFQVNGTGFLQTNNNENTDFWWSNIFGCEVKKGAKCAFWTKGFKKSTGFKLSYVHISP</sequence>
<dbReference type="RefSeq" id="WP_284259509.1">
    <property type="nucleotide sequence ID" value="NZ_BSOS01000094.1"/>
</dbReference>
<evidence type="ECO:0000313" key="2">
    <source>
        <dbReference type="Proteomes" id="UP001156641"/>
    </source>
</evidence>
<gene>
    <name evidence="1" type="ORF">GCM10010909_33380</name>
</gene>
<dbReference type="EMBL" id="BSOS01000094">
    <property type="protein sequence ID" value="GLR68656.1"/>
    <property type="molecule type" value="Genomic_DNA"/>
</dbReference>
<name>A0ABQ6ACY7_9PROT</name>
<proteinExistence type="predicted"/>
<reference evidence="2" key="1">
    <citation type="journal article" date="2019" name="Int. J. Syst. Evol. Microbiol.">
        <title>The Global Catalogue of Microorganisms (GCM) 10K type strain sequencing project: providing services to taxonomists for standard genome sequencing and annotation.</title>
        <authorList>
            <consortium name="The Broad Institute Genomics Platform"/>
            <consortium name="The Broad Institute Genome Sequencing Center for Infectious Disease"/>
            <person name="Wu L."/>
            <person name="Ma J."/>
        </authorList>
    </citation>
    <scope>NUCLEOTIDE SEQUENCE [LARGE SCALE GENOMIC DNA]</scope>
    <source>
        <strain evidence="2">NBRC 112502</strain>
    </source>
</reference>
<organism evidence="1 2">
    <name type="scientific">Acidocella aquatica</name>
    <dbReference type="NCBI Taxonomy" id="1922313"/>
    <lineage>
        <taxon>Bacteria</taxon>
        <taxon>Pseudomonadati</taxon>
        <taxon>Pseudomonadota</taxon>
        <taxon>Alphaproteobacteria</taxon>
        <taxon>Acetobacterales</taxon>
        <taxon>Acidocellaceae</taxon>
        <taxon>Acidocella</taxon>
    </lineage>
</organism>
<comment type="caution">
    <text evidence="1">The sequence shown here is derived from an EMBL/GenBank/DDBJ whole genome shotgun (WGS) entry which is preliminary data.</text>
</comment>
<accession>A0ABQ6ACY7</accession>
<protein>
    <submittedName>
        <fullName evidence="1">Uncharacterized protein</fullName>
    </submittedName>
</protein>